<evidence type="ECO:0000313" key="1">
    <source>
        <dbReference type="EMBL" id="KKM98708.1"/>
    </source>
</evidence>
<sequence>MNPLNTRFNKASWSAAASALITLVNGRLPTDMALDATEQGLLMTIVTFAVVLLVPNAEAPDA</sequence>
<proteinExistence type="predicted"/>
<accession>A0A0F9LZ48</accession>
<gene>
    <name evidence="1" type="ORF">LCGC14_1155200</name>
</gene>
<name>A0A0F9LZ48_9ZZZZ</name>
<organism evidence="1">
    <name type="scientific">marine sediment metagenome</name>
    <dbReference type="NCBI Taxonomy" id="412755"/>
    <lineage>
        <taxon>unclassified sequences</taxon>
        <taxon>metagenomes</taxon>
        <taxon>ecological metagenomes</taxon>
    </lineage>
</organism>
<comment type="caution">
    <text evidence="1">The sequence shown here is derived from an EMBL/GenBank/DDBJ whole genome shotgun (WGS) entry which is preliminary data.</text>
</comment>
<reference evidence="1" key="1">
    <citation type="journal article" date="2015" name="Nature">
        <title>Complex archaea that bridge the gap between prokaryotes and eukaryotes.</title>
        <authorList>
            <person name="Spang A."/>
            <person name="Saw J.H."/>
            <person name="Jorgensen S.L."/>
            <person name="Zaremba-Niedzwiedzka K."/>
            <person name="Martijn J."/>
            <person name="Lind A.E."/>
            <person name="van Eijk R."/>
            <person name="Schleper C."/>
            <person name="Guy L."/>
            <person name="Ettema T.J."/>
        </authorList>
    </citation>
    <scope>NUCLEOTIDE SEQUENCE</scope>
</reference>
<protein>
    <submittedName>
        <fullName evidence="1">Uncharacterized protein</fullName>
    </submittedName>
</protein>
<dbReference type="EMBL" id="LAZR01005588">
    <property type="protein sequence ID" value="KKM98708.1"/>
    <property type="molecule type" value="Genomic_DNA"/>
</dbReference>
<dbReference type="AlphaFoldDB" id="A0A0F9LZ48"/>